<dbReference type="EMBL" id="DF820480">
    <property type="protein sequence ID" value="GAK61511.1"/>
    <property type="molecule type" value="Genomic_DNA"/>
</dbReference>
<dbReference type="Proteomes" id="UP000030661">
    <property type="component" value="Unassembled WGS sequence"/>
</dbReference>
<reference evidence="1" key="1">
    <citation type="journal article" date="2015" name="PeerJ">
        <title>First genomic representation of candidate bacterial phylum KSB3 points to enhanced environmental sensing as a trigger of wastewater bulking.</title>
        <authorList>
            <person name="Sekiguchi Y."/>
            <person name="Ohashi A."/>
            <person name="Parks D.H."/>
            <person name="Yamauchi T."/>
            <person name="Tyson G.W."/>
            <person name="Hugenholtz P."/>
        </authorList>
    </citation>
    <scope>NUCLEOTIDE SEQUENCE [LARGE SCALE GENOMIC DNA]</scope>
</reference>
<evidence type="ECO:0000313" key="2">
    <source>
        <dbReference type="Proteomes" id="UP000030661"/>
    </source>
</evidence>
<accession>A0A081CAA6</accession>
<dbReference type="HOGENOM" id="CLU_195801_0_0_0"/>
<name>A0A081CAA6_VECG1</name>
<keyword evidence="2" id="KW-1185">Reference proteome</keyword>
<sequence length="79" mass="9325">MRLRVKTLIKPWKGLKQIYFPHRVRRPFRENPNKTLEGIKTRDEDEGKLWCIPSENPNKTLEGIKTIDTRDVLNVLSVP</sequence>
<organism evidence="1">
    <name type="scientific">Vecturithrix granuli</name>
    <dbReference type="NCBI Taxonomy" id="1499967"/>
    <lineage>
        <taxon>Bacteria</taxon>
        <taxon>Candidatus Moduliflexota</taxon>
        <taxon>Candidatus Vecturitrichia</taxon>
        <taxon>Candidatus Vecturitrichales</taxon>
        <taxon>Candidatus Vecturitrichaceae</taxon>
        <taxon>Candidatus Vecturithrix</taxon>
    </lineage>
</organism>
<evidence type="ECO:0000313" key="1">
    <source>
        <dbReference type="EMBL" id="GAK61511.1"/>
    </source>
</evidence>
<gene>
    <name evidence="1" type="ORF">U27_01412</name>
</gene>
<protein>
    <submittedName>
        <fullName evidence="1">Uncharacterized protein</fullName>
    </submittedName>
</protein>
<dbReference type="AlphaFoldDB" id="A0A081CAA6"/>
<proteinExistence type="predicted"/>
<dbReference type="STRING" id="1499967.U27_01412"/>